<dbReference type="InterPro" id="IPR041431">
    <property type="entry name" value="Mvd1_C"/>
</dbReference>
<feature type="domain" description="Mvd1 C-terminal" evidence="6">
    <location>
        <begin position="207"/>
        <end position="333"/>
    </location>
</feature>
<evidence type="ECO:0000256" key="1">
    <source>
        <dbReference type="ARBA" id="ARBA00022516"/>
    </source>
</evidence>
<dbReference type="Gene3D" id="3.30.230.10">
    <property type="match status" value="1"/>
</dbReference>
<dbReference type="SUPFAM" id="SSF55060">
    <property type="entry name" value="GHMP Kinase, C-terminal domain"/>
    <property type="match status" value="1"/>
</dbReference>
<evidence type="ECO:0000256" key="5">
    <source>
        <dbReference type="ARBA" id="ARBA00023239"/>
    </source>
</evidence>
<dbReference type="InterPro" id="IPR036554">
    <property type="entry name" value="GHMP_kinase_C_sf"/>
</dbReference>
<dbReference type="Gene3D" id="3.30.70.890">
    <property type="entry name" value="GHMP kinase, C-terminal domain"/>
    <property type="match status" value="1"/>
</dbReference>
<dbReference type="PANTHER" id="PTHR10977">
    <property type="entry name" value="DIPHOSPHOMEVALONATE DECARBOXYLASE"/>
    <property type="match status" value="1"/>
</dbReference>
<evidence type="ECO:0000259" key="7">
    <source>
        <dbReference type="Pfam" id="PF22700"/>
    </source>
</evidence>
<keyword evidence="4" id="KW-0443">Lipid metabolism</keyword>
<dbReference type="AlphaFoldDB" id="A0A381PWX8"/>
<dbReference type="PANTHER" id="PTHR10977:SF3">
    <property type="entry name" value="DIPHOSPHOMEVALONATE DECARBOXYLASE"/>
    <property type="match status" value="1"/>
</dbReference>
<gene>
    <name evidence="8" type="ORF">METZ01_LOCUS23391</name>
</gene>
<dbReference type="InterPro" id="IPR014721">
    <property type="entry name" value="Ribsml_uS5_D2-typ_fold_subgr"/>
</dbReference>
<organism evidence="8">
    <name type="scientific">marine metagenome</name>
    <dbReference type="NCBI Taxonomy" id="408172"/>
    <lineage>
        <taxon>unclassified sequences</taxon>
        <taxon>metagenomes</taxon>
        <taxon>ecological metagenomes</taxon>
    </lineage>
</organism>
<evidence type="ECO:0000256" key="2">
    <source>
        <dbReference type="ARBA" id="ARBA00022741"/>
    </source>
</evidence>
<keyword evidence="5" id="KW-0456">Lyase</keyword>
<dbReference type="GO" id="GO:0016831">
    <property type="term" value="F:carboxy-lyase activity"/>
    <property type="evidence" value="ECO:0007669"/>
    <property type="project" value="InterPro"/>
</dbReference>
<dbReference type="Pfam" id="PF18376">
    <property type="entry name" value="MDD_C"/>
    <property type="match status" value="1"/>
</dbReference>
<evidence type="ECO:0000259" key="6">
    <source>
        <dbReference type="Pfam" id="PF18376"/>
    </source>
</evidence>
<evidence type="ECO:0000256" key="3">
    <source>
        <dbReference type="ARBA" id="ARBA00022840"/>
    </source>
</evidence>
<evidence type="ECO:0000256" key="4">
    <source>
        <dbReference type="ARBA" id="ARBA00023098"/>
    </source>
</evidence>
<dbReference type="InterPro" id="IPR053859">
    <property type="entry name" value="MVD-like_N"/>
</dbReference>
<dbReference type="GO" id="GO:0008299">
    <property type="term" value="P:isoprenoid biosynthetic process"/>
    <property type="evidence" value="ECO:0007669"/>
    <property type="project" value="InterPro"/>
</dbReference>
<dbReference type="InterPro" id="IPR020568">
    <property type="entry name" value="Ribosomal_Su5_D2-typ_SF"/>
</dbReference>
<reference evidence="8" key="1">
    <citation type="submission" date="2018-05" db="EMBL/GenBank/DDBJ databases">
        <authorList>
            <person name="Lanie J.A."/>
            <person name="Ng W.-L."/>
            <person name="Kazmierczak K.M."/>
            <person name="Andrzejewski T.M."/>
            <person name="Davidsen T.M."/>
            <person name="Wayne K.J."/>
            <person name="Tettelin H."/>
            <person name="Glass J.I."/>
            <person name="Rusch D."/>
            <person name="Podicherti R."/>
            <person name="Tsui H.-C.T."/>
            <person name="Winkler M.E."/>
        </authorList>
    </citation>
    <scope>NUCLEOTIDE SEQUENCE</scope>
</reference>
<dbReference type="Pfam" id="PF22700">
    <property type="entry name" value="MVD-like_N"/>
    <property type="match status" value="1"/>
</dbReference>
<evidence type="ECO:0000313" key="8">
    <source>
        <dbReference type="EMBL" id="SUZ70537.1"/>
    </source>
</evidence>
<dbReference type="PIRSF" id="PIRSF015950">
    <property type="entry name" value="Mev_P_decrbx"/>
    <property type="match status" value="1"/>
</dbReference>
<dbReference type="SUPFAM" id="SSF54211">
    <property type="entry name" value="Ribosomal protein S5 domain 2-like"/>
    <property type="match status" value="1"/>
</dbReference>
<feature type="domain" description="Diphosphomevalonate decarboxylase-like N-terminal" evidence="7">
    <location>
        <begin position="22"/>
        <end position="184"/>
    </location>
</feature>
<keyword evidence="3" id="KW-0067">ATP-binding</keyword>
<sequence length="360" mass="40922">MNEKDFICSKDIKLNGVVRWSAPSNIAIVKYWGKLENQIPQNPSISLTLSKSITNTSLSLTPKKNKTSNLHFEFEGEKQESFEKKTLMFLNKIEKFFPFIKNHDLEIKSNNTFPHSSGIASSASSMAALSTCLVDFEKMDNREMSDEYFFKKSSFIARIGSGSASRSVYGPVVIWGESKAYENSNDLFGINISNQTHEIFKEFNDTILIIDPGQKKISSSEGHELMNKNPFSNQRYKIAKKNVINLKEILKSGDLDGFISITESEALMIHSLMLTSNPNYILIKPNTLKVISKITEFRTETKLPICFTLDAGSNIHLLYPENIKKKISDFIKVELMQYCFSNRYIHDEVGHGPKKILNEK</sequence>
<name>A0A381PWX8_9ZZZZ</name>
<dbReference type="InterPro" id="IPR005935">
    <property type="entry name" value="Mev_decarb"/>
</dbReference>
<protein>
    <submittedName>
        <fullName evidence="8">Uncharacterized protein</fullName>
    </submittedName>
</protein>
<dbReference type="GO" id="GO:0005524">
    <property type="term" value="F:ATP binding"/>
    <property type="evidence" value="ECO:0007669"/>
    <property type="project" value="UniProtKB-KW"/>
</dbReference>
<proteinExistence type="predicted"/>
<keyword evidence="2" id="KW-0547">Nucleotide-binding</keyword>
<dbReference type="EMBL" id="UINC01001094">
    <property type="protein sequence ID" value="SUZ70537.1"/>
    <property type="molecule type" value="Genomic_DNA"/>
</dbReference>
<keyword evidence="1" id="KW-0444">Lipid biosynthesis</keyword>
<accession>A0A381PWX8</accession>